<dbReference type="InterPro" id="IPR002075">
    <property type="entry name" value="NTF2_dom"/>
</dbReference>
<evidence type="ECO:0000256" key="1">
    <source>
        <dbReference type="ARBA" id="ARBA00004123"/>
    </source>
</evidence>
<dbReference type="Pfam" id="PF18444">
    <property type="entry name" value="RRM_9"/>
    <property type="match status" value="1"/>
</dbReference>
<name>M3K076_CANMX</name>
<feature type="domain" description="NTF2" evidence="7">
    <location>
        <begin position="314"/>
        <end position="501"/>
    </location>
</feature>
<dbReference type="AlphaFoldDB" id="M3K076"/>
<dbReference type="eggNOG" id="KOG3763">
    <property type="taxonomic scope" value="Eukaryota"/>
</dbReference>
<dbReference type="STRING" id="1245528.M3K076"/>
<gene>
    <name evidence="8" type="ORF">G210_0725</name>
</gene>
<evidence type="ECO:0000256" key="2">
    <source>
        <dbReference type="ARBA" id="ARBA00009285"/>
    </source>
</evidence>
<evidence type="ECO:0000256" key="5">
    <source>
        <dbReference type="ARBA" id="ARBA00023242"/>
    </source>
</evidence>
<evidence type="ECO:0000313" key="8">
    <source>
        <dbReference type="EMBL" id="EMG48675.1"/>
    </source>
</evidence>
<protein>
    <submittedName>
        <fullName evidence="8">mRNA export factor MEX67</fullName>
    </submittedName>
</protein>
<evidence type="ECO:0000256" key="6">
    <source>
        <dbReference type="SAM" id="MobiDB-lite"/>
    </source>
</evidence>
<feature type="region of interest" description="Disordered" evidence="6">
    <location>
        <begin position="519"/>
        <end position="562"/>
    </location>
</feature>
<dbReference type="PROSITE" id="PS50177">
    <property type="entry name" value="NTF2_DOMAIN"/>
    <property type="match status" value="1"/>
</dbReference>
<proteinExistence type="inferred from homology"/>
<dbReference type="InterPro" id="IPR001611">
    <property type="entry name" value="Leu-rich_rpt"/>
</dbReference>
<dbReference type="Gene3D" id="3.10.450.50">
    <property type="match status" value="1"/>
</dbReference>
<evidence type="ECO:0000256" key="3">
    <source>
        <dbReference type="ARBA" id="ARBA00022448"/>
    </source>
</evidence>
<dbReference type="OrthoDB" id="25872at2759"/>
<dbReference type="SUPFAM" id="SSF54427">
    <property type="entry name" value="NTF2-like"/>
    <property type="match status" value="1"/>
</dbReference>
<dbReference type="PANTHER" id="PTHR10662">
    <property type="entry name" value="NUCLEAR RNA EXPORT FACTOR"/>
    <property type="match status" value="1"/>
</dbReference>
<dbReference type="GO" id="GO:0016973">
    <property type="term" value="P:poly(A)+ mRNA export from nucleus"/>
    <property type="evidence" value="ECO:0007669"/>
    <property type="project" value="TreeGrafter"/>
</dbReference>
<dbReference type="GO" id="GO:0005634">
    <property type="term" value="C:nucleus"/>
    <property type="evidence" value="ECO:0007669"/>
    <property type="project" value="UniProtKB-SubCell"/>
</dbReference>
<dbReference type="HOGENOM" id="CLU_024991_1_1_1"/>
<dbReference type="InterPro" id="IPR057125">
    <property type="entry name" value="NXF1/2/3/5-like_LRR"/>
</dbReference>
<keyword evidence="4" id="KW-0509">mRNA transport</keyword>
<feature type="non-terminal residue" evidence="8">
    <location>
        <position position="1"/>
    </location>
</feature>
<evidence type="ECO:0000259" key="7">
    <source>
        <dbReference type="PROSITE" id="PS50177"/>
    </source>
</evidence>
<evidence type="ECO:0000256" key="4">
    <source>
        <dbReference type="ARBA" id="ARBA00022816"/>
    </source>
</evidence>
<dbReference type="Gene3D" id="3.80.10.10">
    <property type="entry name" value="Ribonuclease Inhibitor"/>
    <property type="match status" value="1"/>
</dbReference>
<comment type="caution">
    <text evidence="8">The sequence shown here is derived from an EMBL/GenBank/DDBJ whole genome shotgun (WGS) entry which is preliminary data.</text>
</comment>
<dbReference type="Proteomes" id="UP000011777">
    <property type="component" value="Unassembled WGS sequence"/>
</dbReference>
<dbReference type="Pfam" id="PF22602">
    <property type="entry name" value="NXF_NTF2"/>
    <property type="match status" value="1"/>
</dbReference>
<feature type="compositionally biased region" description="Low complexity" evidence="6">
    <location>
        <begin position="519"/>
        <end position="545"/>
    </location>
</feature>
<accession>M3K076</accession>
<feature type="region of interest" description="Disordered" evidence="6">
    <location>
        <begin position="1"/>
        <end position="29"/>
    </location>
</feature>
<dbReference type="Pfam" id="PF24048">
    <property type="entry name" value="LRR_NXF1-5"/>
    <property type="match status" value="1"/>
</dbReference>
<feature type="region of interest" description="Disordered" evidence="6">
    <location>
        <begin position="441"/>
        <end position="468"/>
    </location>
</feature>
<keyword evidence="9" id="KW-1185">Reference proteome</keyword>
<dbReference type="InterPro" id="IPR032710">
    <property type="entry name" value="NTF2-like_dom_sf"/>
</dbReference>
<dbReference type="PROSITE" id="PS51450">
    <property type="entry name" value="LRR"/>
    <property type="match status" value="1"/>
</dbReference>
<feature type="compositionally biased region" description="Low complexity" evidence="6">
    <location>
        <begin position="13"/>
        <end position="27"/>
    </location>
</feature>
<organism evidence="8 9">
    <name type="scientific">Candida maltosa (strain Xu316)</name>
    <name type="common">Yeast</name>
    <dbReference type="NCBI Taxonomy" id="1245528"/>
    <lineage>
        <taxon>Eukaryota</taxon>
        <taxon>Fungi</taxon>
        <taxon>Dikarya</taxon>
        <taxon>Ascomycota</taxon>
        <taxon>Saccharomycotina</taxon>
        <taxon>Pichiomycetes</taxon>
        <taxon>Debaryomycetaceae</taxon>
        <taxon>Candida/Lodderomyces clade</taxon>
        <taxon>Candida</taxon>
    </lineage>
</organism>
<dbReference type="InterPro" id="IPR018222">
    <property type="entry name" value="Nuclear_transport_factor_2_euk"/>
</dbReference>
<comment type="subcellular location">
    <subcellularLocation>
        <location evidence="1">Nucleus</location>
    </subcellularLocation>
</comment>
<dbReference type="EMBL" id="AOGT01001012">
    <property type="protein sequence ID" value="EMG48675.1"/>
    <property type="molecule type" value="Genomic_DNA"/>
</dbReference>
<dbReference type="SUPFAM" id="SSF52058">
    <property type="entry name" value="L domain-like"/>
    <property type="match status" value="1"/>
</dbReference>
<evidence type="ECO:0000313" key="9">
    <source>
        <dbReference type="Proteomes" id="UP000011777"/>
    </source>
</evidence>
<dbReference type="InterPro" id="IPR040736">
    <property type="entry name" value="Mex67_RRM"/>
</dbReference>
<dbReference type="OMA" id="RWNPQAG"/>
<dbReference type="PANTHER" id="PTHR10662:SF22">
    <property type="entry name" value="NUCLEAR RNA EXPORT FACTOR 1"/>
    <property type="match status" value="1"/>
</dbReference>
<keyword evidence="3" id="KW-0813">Transport</keyword>
<dbReference type="GO" id="GO:0003723">
    <property type="term" value="F:RNA binding"/>
    <property type="evidence" value="ECO:0007669"/>
    <property type="project" value="TreeGrafter"/>
</dbReference>
<sequence length="578" mass="64317">MSYRGRGRGGGYNNNNNNNRNNYSSGSHSYQQNVDAYANANKYPVEIMGWNGASSTECINFISRKCKVIVSNYSVDPNTGILKGYVQNENQANNLLNWSGVKFAGQSLRFSKGVSNLSNQMGSSSSGTSSTIETITMFLKTRYQPELKMLNLSNVKQDPNLANQGFFSSISVTSKFFPALMKVADDLKLDVVTIDLSNNELQDLQALTSMAQTFPKLENLSLQNNNFSKIKVFETWRHKLNFLRELILFNNPLVQTNNPSEIQTIKIELMKSFPRLVVLNGEVLRNEQALNANLSFPFEVQKSMFFQDDDTRNLATNFIANYLKLWDSNRADLMILYQNESQFSMQVDSAHPYLIDSSYSGTTDFGYYLGNSRNLTRVSSVKARMGKLAIGQEQIYKSFQQLPKTRHELMNKPELFSMEAYKFPTLNGIMITIHGSFEETAQPEVDGSLSSTPSGPRGNSRYHTAPKHKRIPLSKKCFDRTFLVIPGPNGSMIVASDSLLIRPFTREFPWSPQNVNNTAAAPAAAAPGPASATPTITISPGTTGTPTPPPTAGTPTTADLPPEVKTRFNQIQQELLVK</sequence>
<keyword evidence="5" id="KW-0539">Nucleus</keyword>
<dbReference type="InterPro" id="IPR032675">
    <property type="entry name" value="LRR_dom_sf"/>
</dbReference>
<reference evidence="8 9" key="1">
    <citation type="submission" date="2013-02" db="EMBL/GenBank/DDBJ databases">
        <title>Genome sequence of Candida maltosa Xu316, a potential industrial strain for xylitol and ethanol production.</title>
        <authorList>
            <person name="Yu J."/>
            <person name="Wang Q."/>
            <person name="Geng X."/>
            <person name="Bao W."/>
            <person name="He P."/>
            <person name="Cai J."/>
        </authorList>
    </citation>
    <scope>NUCLEOTIDE SEQUENCE [LARGE SCALE GENOMIC DNA]</scope>
    <source>
        <strain evidence="9">Xu316</strain>
    </source>
</reference>
<dbReference type="InterPro" id="IPR030217">
    <property type="entry name" value="NXF_fam"/>
</dbReference>
<comment type="similarity">
    <text evidence="2">Belongs to the NXF family.</text>
</comment>